<proteinExistence type="inferred from homology"/>
<feature type="transmembrane region" description="Helical" evidence="11">
    <location>
        <begin position="461"/>
        <end position="480"/>
    </location>
</feature>
<evidence type="ECO:0000256" key="9">
    <source>
        <dbReference type="ARBA" id="ARBA00038298"/>
    </source>
</evidence>
<keyword evidence="3 11" id="KW-0812">Transmembrane</keyword>
<feature type="region of interest" description="Disordered" evidence="12">
    <location>
        <begin position="494"/>
        <end position="530"/>
    </location>
</feature>
<keyword evidence="4 11" id="KW-1133">Transmembrane helix</keyword>
<dbReference type="Pfam" id="PF01529">
    <property type="entry name" value="DHHC"/>
    <property type="match status" value="1"/>
</dbReference>
<evidence type="ECO:0000259" key="13">
    <source>
        <dbReference type="Pfam" id="PF01529"/>
    </source>
</evidence>
<keyword evidence="7" id="KW-0449">Lipoprotein</keyword>
<dbReference type="PANTHER" id="PTHR22883">
    <property type="entry name" value="ZINC FINGER DHHC DOMAIN CONTAINING PROTEIN"/>
    <property type="match status" value="1"/>
</dbReference>
<dbReference type="InterPro" id="IPR039859">
    <property type="entry name" value="PFA4/ZDH16/20/ERF2-like"/>
</dbReference>
<evidence type="ECO:0000256" key="4">
    <source>
        <dbReference type="ARBA" id="ARBA00022989"/>
    </source>
</evidence>
<comment type="domain">
    <text evidence="11">The DHHC domain is required for palmitoyltransferase activity.</text>
</comment>
<comment type="catalytic activity">
    <reaction evidence="10 11">
        <text>L-cysteinyl-[protein] + hexadecanoyl-CoA = S-hexadecanoyl-L-cysteinyl-[protein] + CoA</text>
        <dbReference type="Rhea" id="RHEA:36683"/>
        <dbReference type="Rhea" id="RHEA-COMP:10131"/>
        <dbReference type="Rhea" id="RHEA-COMP:11032"/>
        <dbReference type="ChEBI" id="CHEBI:29950"/>
        <dbReference type="ChEBI" id="CHEBI:57287"/>
        <dbReference type="ChEBI" id="CHEBI:57379"/>
        <dbReference type="ChEBI" id="CHEBI:74151"/>
        <dbReference type="EC" id="2.3.1.225"/>
    </reaction>
</comment>
<evidence type="ECO:0000256" key="6">
    <source>
        <dbReference type="ARBA" id="ARBA00023139"/>
    </source>
</evidence>
<dbReference type="EMBL" id="CAVNYO010000180">
    <property type="protein sequence ID" value="CAK5271983.1"/>
    <property type="molecule type" value="Genomic_DNA"/>
</dbReference>
<evidence type="ECO:0000256" key="12">
    <source>
        <dbReference type="SAM" id="MobiDB-lite"/>
    </source>
</evidence>
<comment type="subcellular location">
    <subcellularLocation>
        <location evidence="1">Membrane</location>
        <topology evidence="1">Multi-pass membrane protein</topology>
    </subcellularLocation>
</comment>
<feature type="region of interest" description="Disordered" evidence="12">
    <location>
        <begin position="570"/>
        <end position="600"/>
    </location>
</feature>
<dbReference type="AlphaFoldDB" id="A0AAD2HBW5"/>
<feature type="transmembrane region" description="Helical" evidence="11">
    <location>
        <begin position="686"/>
        <end position="705"/>
    </location>
</feature>
<keyword evidence="15" id="KW-1185">Reference proteome</keyword>
<organism evidence="14 15">
    <name type="scientific">Mycena citricolor</name>
    <dbReference type="NCBI Taxonomy" id="2018698"/>
    <lineage>
        <taxon>Eukaryota</taxon>
        <taxon>Fungi</taxon>
        <taxon>Dikarya</taxon>
        <taxon>Basidiomycota</taxon>
        <taxon>Agaricomycotina</taxon>
        <taxon>Agaricomycetes</taxon>
        <taxon>Agaricomycetidae</taxon>
        <taxon>Agaricales</taxon>
        <taxon>Marasmiineae</taxon>
        <taxon>Mycenaceae</taxon>
        <taxon>Mycena</taxon>
    </lineage>
</organism>
<evidence type="ECO:0000256" key="5">
    <source>
        <dbReference type="ARBA" id="ARBA00023136"/>
    </source>
</evidence>
<dbReference type="Proteomes" id="UP001295794">
    <property type="component" value="Unassembled WGS sequence"/>
</dbReference>
<keyword evidence="2 11" id="KW-0808">Transferase</keyword>
<gene>
    <name evidence="14" type="ORF">MYCIT1_LOCUS17447</name>
</gene>
<comment type="caution">
    <text evidence="14">The sequence shown here is derived from an EMBL/GenBank/DDBJ whole genome shotgun (WGS) entry which is preliminary data.</text>
</comment>
<dbReference type="PANTHER" id="PTHR22883:SF23">
    <property type="entry name" value="PALMITOYLTRANSFERASE ZDHHC6"/>
    <property type="match status" value="1"/>
</dbReference>
<feature type="transmembrane region" description="Helical" evidence="11">
    <location>
        <begin position="652"/>
        <end position="674"/>
    </location>
</feature>
<feature type="compositionally biased region" description="Pro residues" evidence="12">
    <location>
        <begin position="500"/>
        <end position="514"/>
    </location>
</feature>
<comment type="similarity">
    <text evidence="9">Belongs to the DHHC palmitoyltransferase family. PFA5 subfamily.</text>
</comment>
<dbReference type="GO" id="GO:0006612">
    <property type="term" value="P:protein targeting to membrane"/>
    <property type="evidence" value="ECO:0007669"/>
    <property type="project" value="TreeGrafter"/>
</dbReference>
<reference evidence="14" key="1">
    <citation type="submission" date="2023-11" db="EMBL/GenBank/DDBJ databases">
        <authorList>
            <person name="De Vega J J."/>
            <person name="De Vega J J."/>
        </authorList>
    </citation>
    <scope>NUCLEOTIDE SEQUENCE</scope>
</reference>
<accession>A0AAD2HBW5</accession>
<dbReference type="GO" id="GO:0019706">
    <property type="term" value="F:protein-cysteine S-palmitoyltransferase activity"/>
    <property type="evidence" value="ECO:0007669"/>
    <property type="project" value="UniProtKB-EC"/>
</dbReference>
<keyword evidence="8 11" id="KW-0012">Acyltransferase</keyword>
<evidence type="ECO:0000256" key="1">
    <source>
        <dbReference type="ARBA" id="ARBA00004141"/>
    </source>
</evidence>
<feature type="domain" description="Palmitoyltransferase DHHC" evidence="13">
    <location>
        <begin position="606"/>
        <end position="721"/>
    </location>
</feature>
<evidence type="ECO:0000256" key="8">
    <source>
        <dbReference type="ARBA" id="ARBA00023315"/>
    </source>
</evidence>
<keyword evidence="6" id="KW-0564">Palmitate</keyword>
<evidence type="ECO:0000313" key="15">
    <source>
        <dbReference type="Proteomes" id="UP001295794"/>
    </source>
</evidence>
<evidence type="ECO:0000256" key="10">
    <source>
        <dbReference type="ARBA" id="ARBA00048048"/>
    </source>
</evidence>
<dbReference type="EC" id="2.3.1.225" evidence="11"/>
<name>A0AAD2HBW5_9AGAR</name>
<evidence type="ECO:0000256" key="2">
    <source>
        <dbReference type="ARBA" id="ARBA00022679"/>
    </source>
</evidence>
<feature type="region of interest" description="Disordered" evidence="12">
    <location>
        <begin position="377"/>
        <end position="401"/>
    </location>
</feature>
<feature type="compositionally biased region" description="Pro residues" evidence="12">
    <location>
        <begin position="384"/>
        <end position="397"/>
    </location>
</feature>
<dbReference type="InterPro" id="IPR001594">
    <property type="entry name" value="Palmitoyltrfase_DHHC"/>
</dbReference>
<dbReference type="GO" id="GO:0005783">
    <property type="term" value="C:endoplasmic reticulum"/>
    <property type="evidence" value="ECO:0007669"/>
    <property type="project" value="TreeGrafter"/>
</dbReference>
<keyword evidence="5 11" id="KW-0472">Membrane</keyword>
<evidence type="ECO:0000256" key="3">
    <source>
        <dbReference type="ARBA" id="ARBA00022692"/>
    </source>
</evidence>
<evidence type="ECO:0000256" key="7">
    <source>
        <dbReference type="ARBA" id="ARBA00023288"/>
    </source>
</evidence>
<sequence>MAILSADEKRVLALKARDLRAGNRKFTLSTYREDKKVYHTIHLSEDANGKRPCYSAATYWGESLFGVHLLRSYRHQRRETRIRIHTLGGREQTGWFEVDQQNSSQETGEIWVWATISLRDIPERSPSEPRFVQEASVSIRLHVLKPGEEGFVFTFHRIKRGTHGGRTMHLLLGGLFRRFTRKYPTGNGRETWICSKDVENDVQLDPRGQLTCGGLLAALMCLVKPNDPNMEETILFREFIEDDWWKPGPDGPFEVISTKRIELKLHVTEEALRVCIAPTASSIKSHADSDNALLSLLLKVLTAPPLATLAAAFADKDESQAERGVCRDAGMEPGKPENLSSANGTVNGHARSIAATTKQQPKAKAGPRFCGLRTVTTTTDTPASLPPPSSLPPPPPAARRGFNFAKTVASSRDRARARRNRQTPQPWAVRKLMVPLTSAIMVYTAYVFCGRLAPRIGRAKGIGLGLGFAVLWLWMVWAYVKVVITPPGNARDYVSQSPQPLFPIQPTPMSPNTPPQNRATDNAATYDTDDESDLDDAALAELEAGRIGGPAYNTMQSPIQIPIPIANSGPPTSETAAVDAAPPPGKIPARTPRGRHPPTTPVLLPQHRWCGKCQIVKPYRAHHCRVCGTCILKYDHHCPWIGQCVGARNHKFFLNFCVAAGCLTAYTFGSLLAFNVGESGVDAQELVIIVLSALFLLFTSSLSVAHGRLISHAQTTVESIKVRTLREKEAAQLGVDGWQCWEVGAKQRVKRSYDAEWGNPDTEGNIWWPGSRRGAWEDVMGHAWLGWILPVGRPLGDGLDYKPNPRFDEQGRWRRRSEWPGGLRGG</sequence>
<evidence type="ECO:0000256" key="11">
    <source>
        <dbReference type="RuleBase" id="RU079119"/>
    </source>
</evidence>
<protein>
    <recommendedName>
        <fullName evidence="11">Palmitoyltransferase</fullName>
        <ecNumber evidence="11">2.3.1.225</ecNumber>
    </recommendedName>
</protein>
<dbReference type="PROSITE" id="PS50216">
    <property type="entry name" value="DHHC"/>
    <property type="match status" value="1"/>
</dbReference>
<evidence type="ECO:0000313" key="14">
    <source>
        <dbReference type="EMBL" id="CAK5271983.1"/>
    </source>
</evidence>
<dbReference type="GO" id="GO:0005794">
    <property type="term" value="C:Golgi apparatus"/>
    <property type="evidence" value="ECO:0007669"/>
    <property type="project" value="TreeGrafter"/>
</dbReference>
<dbReference type="GO" id="GO:0016020">
    <property type="term" value="C:membrane"/>
    <property type="evidence" value="ECO:0007669"/>
    <property type="project" value="UniProtKB-SubCell"/>
</dbReference>